<gene>
    <name evidence="10" type="ORF">Cni_G08694</name>
</gene>
<evidence type="ECO:0000313" key="11">
    <source>
        <dbReference type="Proteomes" id="UP001327560"/>
    </source>
</evidence>
<dbReference type="InterPro" id="IPR006459">
    <property type="entry name" value="CASP/CASPL"/>
</dbReference>
<reference evidence="10 11" key="1">
    <citation type="submission" date="2023-10" db="EMBL/GenBank/DDBJ databases">
        <title>Chromosome-scale genome assembly provides insights into flower coloration mechanisms of Canna indica.</title>
        <authorList>
            <person name="Li C."/>
        </authorList>
    </citation>
    <scope>NUCLEOTIDE SEQUENCE [LARGE SCALE GENOMIC DNA]</scope>
    <source>
        <tissue evidence="10">Flower</tissue>
    </source>
</reference>
<dbReference type="PANTHER" id="PTHR33573:SF30">
    <property type="entry name" value="CASP-LIKE PROTEIN 2C1-RELATED"/>
    <property type="match status" value="1"/>
</dbReference>
<feature type="domain" description="Casparian strip membrane protein" evidence="9">
    <location>
        <begin position="4"/>
        <end position="151"/>
    </location>
</feature>
<name>A0AAQ3Q8M8_9LILI</name>
<keyword evidence="7 8" id="KW-0472">Membrane</keyword>
<feature type="transmembrane region" description="Helical" evidence="8">
    <location>
        <begin position="145"/>
        <end position="169"/>
    </location>
</feature>
<evidence type="ECO:0000256" key="1">
    <source>
        <dbReference type="ARBA" id="ARBA00004651"/>
    </source>
</evidence>
<dbReference type="InterPro" id="IPR006702">
    <property type="entry name" value="CASP_dom"/>
</dbReference>
<comment type="subunit">
    <text evidence="3 8">Homodimer and heterodimers.</text>
</comment>
<feature type="transmembrane region" description="Helical" evidence="8">
    <location>
        <begin position="50"/>
        <end position="67"/>
    </location>
</feature>
<proteinExistence type="inferred from homology"/>
<feature type="transmembrane region" description="Helical" evidence="8">
    <location>
        <begin position="104"/>
        <end position="124"/>
    </location>
</feature>
<keyword evidence="11" id="KW-1185">Reference proteome</keyword>
<dbReference type="PANTHER" id="PTHR33573">
    <property type="entry name" value="CASP-LIKE PROTEIN 4A4"/>
    <property type="match status" value="1"/>
</dbReference>
<dbReference type="NCBIfam" id="TIGR01569">
    <property type="entry name" value="A_tha_TIGR01569"/>
    <property type="match status" value="1"/>
</dbReference>
<evidence type="ECO:0000313" key="10">
    <source>
        <dbReference type="EMBL" id="WOK99982.1"/>
    </source>
</evidence>
<sequence>MGSKLVRVECVLRVSSLVFAVMAALLLALDAQTKTILFVTKKASIKNLHALRLTTIVVAMAAGYQLLQLMRMAAFAWLGRNPCNEYSNKFTACLYLFLDQGVTYATFAAATAGFQEAFVGLFGVEKMQWMKLCNVYTRFCEQIAGGMVVCLALCVTMAVMSAVSAHRFFKLYHRSRPSPSKSDRRSMMAAS</sequence>
<evidence type="ECO:0000259" key="9">
    <source>
        <dbReference type="Pfam" id="PF04535"/>
    </source>
</evidence>
<feature type="transmembrane region" description="Helical" evidence="8">
    <location>
        <begin position="12"/>
        <end position="29"/>
    </location>
</feature>
<evidence type="ECO:0000256" key="6">
    <source>
        <dbReference type="ARBA" id="ARBA00022989"/>
    </source>
</evidence>
<evidence type="ECO:0000256" key="7">
    <source>
        <dbReference type="ARBA" id="ARBA00023136"/>
    </source>
</evidence>
<accession>A0AAQ3Q8M8</accession>
<comment type="similarity">
    <text evidence="2 8">Belongs to the Casparian strip membrane proteins (CASP) family.</text>
</comment>
<protein>
    <recommendedName>
        <fullName evidence="8">CASP-like protein</fullName>
    </recommendedName>
</protein>
<keyword evidence="4 8" id="KW-1003">Cell membrane</keyword>
<evidence type="ECO:0000256" key="2">
    <source>
        <dbReference type="ARBA" id="ARBA00007651"/>
    </source>
</evidence>
<dbReference type="EMBL" id="CP136892">
    <property type="protein sequence ID" value="WOK99982.1"/>
    <property type="molecule type" value="Genomic_DNA"/>
</dbReference>
<keyword evidence="6 8" id="KW-1133">Transmembrane helix</keyword>
<keyword evidence="5 8" id="KW-0812">Transmembrane</keyword>
<comment type="subcellular location">
    <subcellularLocation>
        <location evidence="1 8">Cell membrane</location>
        <topology evidence="1 8">Multi-pass membrane protein</topology>
    </subcellularLocation>
</comment>
<organism evidence="10 11">
    <name type="scientific">Canna indica</name>
    <name type="common">Indian-shot</name>
    <dbReference type="NCBI Taxonomy" id="4628"/>
    <lineage>
        <taxon>Eukaryota</taxon>
        <taxon>Viridiplantae</taxon>
        <taxon>Streptophyta</taxon>
        <taxon>Embryophyta</taxon>
        <taxon>Tracheophyta</taxon>
        <taxon>Spermatophyta</taxon>
        <taxon>Magnoliopsida</taxon>
        <taxon>Liliopsida</taxon>
        <taxon>Zingiberales</taxon>
        <taxon>Cannaceae</taxon>
        <taxon>Canna</taxon>
    </lineage>
</organism>
<evidence type="ECO:0000256" key="3">
    <source>
        <dbReference type="ARBA" id="ARBA00011489"/>
    </source>
</evidence>
<dbReference type="AlphaFoldDB" id="A0AAQ3Q8M8"/>
<dbReference type="Pfam" id="PF04535">
    <property type="entry name" value="CASP_dom"/>
    <property type="match status" value="1"/>
</dbReference>
<dbReference type="GO" id="GO:0005886">
    <property type="term" value="C:plasma membrane"/>
    <property type="evidence" value="ECO:0007669"/>
    <property type="project" value="UniProtKB-SubCell"/>
</dbReference>
<evidence type="ECO:0000256" key="5">
    <source>
        <dbReference type="ARBA" id="ARBA00022692"/>
    </source>
</evidence>
<evidence type="ECO:0000256" key="8">
    <source>
        <dbReference type="RuleBase" id="RU361233"/>
    </source>
</evidence>
<evidence type="ECO:0000256" key="4">
    <source>
        <dbReference type="ARBA" id="ARBA00022475"/>
    </source>
</evidence>
<dbReference type="Proteomes" id="UP001327560">
    <property type="component" value="Chromosome 3"/>
</dbReference>